<reference evidence="2" key="1">
    <citation type="submission" date="2018-05" db="EMBL/GenBank/DDBJ databases">
        <authorList>
            <person name="Lanie J.A."/>
            <person name="Ng W.-L."/>
            <person name="Kazmierczak K.M."/>
            <person name="Andrzejewski T.M."/>
            <person name="Davidsen T.M."/>
            <person name="Wayne K.J."/>
            <person name="Tettelin H."/>
            <person name="Glass J.I."/>
            <person name="Rusch D."/>
            <person name="Podicherti R."/>
            <person name="Tsui H.-C.T."/>
            <person name="Winkler M.E."/>
        </authorList>
    </citation>
    <scope>NUCLEOTIDE SEQUENCE</scope>
</reference>
<organism evidence="2">
    <name type="scientific">marine metagenome</name>
    <dbReference type="NCBI Taxonomy" id="408172"/>
    <lineage>
        <taxon>unclassified sequences</taxon>
        <taxon>metagenomes</taxon>
        <taxon>ecological metagenomes</taxon>
    </lineage>
</organism>
<keyword evidence="1" id="KW-1133">Transmembrane helix</keyword>
<name>A0A381NHA5_9ZZZZ</name>
<keyword evidence="1" id="KW-0812">Transmembrane</keyword>
<accession>A0A381NHA5</accession>
<evidence type="ECO:0000256" key="1">
    <source>
        <dbReference type="SAM" id="Phobius"/>
    </source>
</evidence>
<feature type="transmembrane region" description="Helical" evidence="1">
    <location>
        <begin position="91"/>
        <end position="112"/>
    </location>
</feature>
<dbReference type="AlphaFoldDB" id="A0A381NHA5"/>
<evidence type="ECO:0000313" key="2">
    <source>
        <dbReference type="EMBL" id="SUZ53966.1"/>
    </source>
</evidence>
<keyword evidence="1" id="KW-0472">Membrane</keyword>
<dbReference type="EMBL" id="UINC01000360">
    <property type="protein sequence ID" value="SUZ53966.1"/>
    <property type="molecule type" value="Genomic_DNA"/>
</dbReference>
<gene>
    <name evidence="2" type="ORF">METZ01_LOCUS6820</name>
</gene>
<feature type="transmembrane region" description="Helical" evidence="1">
    <location>
        <begin position="143"/>
        <end position="161"/>
    </location>
</feature>
<proteinExistence type="predicted"/>
<feature type="transmembrane region" description="Helical" evidence="1">
    <location>
        <begin position="41"/>
        <end position="61"/>
    </location>
</feature>
<sequence>MKNVPSIFRLKKKHTSLSDNDYNQVDALDVIREQSISSAMISAFMALVIMNILWVFISMIFDRFFPWFSLLQGIIIGISVKKFGRGIDWRFPIIASTFAIIAAITGNFLSALNLTGREFYTGALPLIIEISWYTVKTFFIKEFGVVGTIYALASAGIAAFYSNRILDRHQSLALHNFYTTKK</sequence>
<protein>
    <submittedName>
        <fullName evidence="2">Uncharacterized protein</fullName>
    </submittedName>
</protein>